<comment type="caution">
    <text evidence="4">The sequence shown here is derived from an EMBL/GenBank/DDBJ whole genome shotgun (WGS) entry which is preliminary data.</text>
</comment>
<sequence length="137" mass="14842">MSLPGVSETATEHLKERPRWSASPAAAAPGWSWTYNRQLINGALSGRIRYSDSMKTMTATEVSRNFASVLDRAEHGETIVITRAGRRLAILSPASAGNGAALKDFLARNRPDPEFAEDVESARALLTDEVSTAWPDA</sequence>
<dbReference type="InterPro" id="IPR036165">
    <property type="entry name" value="YefM-like_sf"/>
</dbReference>
<keyword evidence="5" id="KW-1185">Reference proteome</keyword>
<evidence type="ECO:0000313" key="5">
    <source>
        <dbReference type="Proteomes" id="UP001499990"/>
    </source>
</evidence>
<accession>A0ABP6S8N4</accession>
<name>A0ABP6S8N4_9ACTN</name>
<evidence type="ECO:0000313" key="4">
    <source>
        <dbReference type="EMBL" id="GAA3370718.1"/>
    </source>
</evidence>
<reference evidence="5" key="1">
    <citation type="journal article" date="2019" name="Int. J. Syst. Evol. Microbiol.">
        <title>The Global Catalogue of Microorganisms (GCM) 10K type strain sequencing project: providing services to taxonomists for standard genome sequencing and annotation.</title>
        <authorList>
            <consortium name="The Broad Institute Genomics Platform"/>
            <consortium name="The Broad Institute Genome Sequencing Center for Infectious Disease"/>
            <person name="Wu L."/>
            <person name="Ma J."/>
        </authorList>
    </citation>
    <scope>NUCLEOTIDE SEQUENCE [LARGE SCALE GENOMIC DNA]</scope>
    <source>
        <strain evidence="5">JCM 9651</strain>
    </source>
</reference>
<evidence type="ECO:0000256" key="1">
    <source>
        <dbReference type="ARBA" id="ARBA00009981"/>
    </source>
</evidence>
<dbReference type="Gene3D" id="3.40.1620.10">
    <property type="entry name" value="YefM-like domain"/>
    <property type="match status" value="1"/>
</dbReference>
<dbReference type="EMBL" id="BAAAYL010000001">
    <property type="protein sequence ID" value="GAA3370718.1"/>
    <property type="molecule type" value="Genomic_DNA"/>
</dbReference>
<comment type="function">
    <text evidence="2">Antitoxin component of a type II toxin-antitoxin (TA) system.</text>
</comment>
<evidence type="ECO:0000256" key="2">
    <source>
        <dbReference type="RuleBase" id="RU362080"/>
    </source>
</evidence>
<comment type="similarity">
    <text evidence="1 2">Belongs to the phD/YefM antitoxin family.</text>
</comment>
<dbReference type="Pfam" id="PF02604">
    <property type="entry name" value="PhdYeFM_antitox"/>
    <property type="match status" value="1"/>
</dbReference>
<feature type="region of interest" description="Disordered" evidence="3">
    <location>
        <begin position="1"/>
        <end position="26"/>
    </location>
</feature>
<proteinExistence type="inferred from homology"/>
<dbReference type="NCBIfam" id="TIGR01552">
    <property type="entry name" value="phd_fam"/>
    <property type="match status" value="1"/>
</dbReference>
<dbReference type="InterPro" id="IPR006442">
    <property type="entry name" value="Antitoxin_Phd/YefM"/>
</dbReference>
<organism evidence="4 5">
    <name type="scientific">Streptomyces sannanensis</name>
    <dbReference type="NCBI Taxonomy" id="285536"/>
    <lineage>
        <taxon>Bacteria</taxon>
        <taxon>Bacillati</taxon>
        <taxon>Actinomycetota</taxon>
        <taxon>Actinomycetes</taxon>
        <taxon>Kitasatosporales</taxon>
        <taxon>Streptomycetaceae</taxon>
        <taxon>Streptomyces</taxon>
    </lineage>
</organism>
<gene>
    <name evidence="4" type="ORF">GCM10020367_18450</name>
</gene>
<protein>
    <recommendedName>
        <fullName evidence="2">Antitoxin</fullName>
    </recommendedName>
</protein>
<evidence type="ECO:0000256" key="3">
    <source>
        <dbReference type="SAM" id="MobiDB-lite"/>
    </source>
</evidence>
<feature type="compositionally biased region" description="Basic and acidic residues" evidence="3">
    <location>
        <begin position="10"/>
        <end position="19"/>
    </location>
</feature>
<dbReference type="Proteomes" id="UP001499990">
    <property type="component" value="Unassembled WGS sequence"/>
</dbReference>
<dbReference type="SUPFAM" id="SSF143120">
    <property type="entry name" value="YefM-like"/>
    <property type="match status" value="1"/>
</dbReference>